<comment type="caution">
    <text evidence="2">The sequence shown here is derived from an EMBL/GenBank/DDBJ whole genome shotgun (WGS) entry which is preliminary data.</text>
</comment>
<evidence type="ECO:0000313" key="2">
    <source>
        <dbReference type="EMBL" id="MBK8525510.1"/>
    </source>
</evidence>
<protein>
    <submittedName>
        <fullName evidence="2">Uncharacterized protein</fullName>
    </submittedName>
</protein>
<name>A0A9D7PRQ3_9PROT</name>
<organism evidence="2 3">
    <name type="scientific">Candidatus Proximibacter danicus</name>
    <dbReference type="NCBI Taxonomy" id="2954365"/>
    <lineage>
        <taxon>Bacteria</taxon>
        <taxon>Pseudomonadati</taxon>
        <taxon>Pseudomonadota</taxon>
        <taxon>Betaproteobacteria</taxon>
        <taxon>Candidatus Proximibacter</taxon>
    </lineage>
</organism>
<feature type="transmembrane region" description="Helical" evidence="1">
    <location>
        <begin position="21"/>
        <end position="43"/>
    </location>
</feature>
<keyword evidence="1" id="KW-0812">Transmembrane</keyword>
<reference evidence="2" key="1">
    <citation type="submission" date="2020-10" db="EMBL/GenBank/DDBJ databases">
        <title>Connecting structure to function with the recovery of over 1000 high-quality activated sludge metagenome-assembled genomes encoding full-length rRNA genes using long-read sequencing.</title>
        <authorList>
            <person name="Singleton C.M."/>
            <person name="Petriglieri F."/>
            <person name="Kristensen J.M."/>
            <person name="Kirkegaard R.H."/>
            <person name="Michaelsen T.Y."/>
            <person name="Andersen M.H."/>
            <person name="Karst S.M."/>
            <person name="Dueholm M.S."/>
            <person name="Nielsen P.H."/>
            <person name="Albertsen M."/>
        </authorList>
    </citation>
    <scope>NUCLEOTIDE SEQUENCE</scope>
    <source>
        <strain evidence="2">Hirt_18-Q3-R61-65_BATAC.395</strain>
    </source>
</reference>
<dbReference type="Proteomes" id="UP000886689">
    <property type="component" value="Unassembled WGS sequence"/>
</dbReference>
<accession>A0A9D7PRQ3</accession>
<keyword evidence="1" id="KW-1133">Transmembrane helix</keyword>
<proteinExistence type="predicted"/>
<gene>
    <name evidence="2" type="ORF">IPL58_16630</name>
</gene>
<evidence type="ECO:0000256" key="1">
    <source>
        <dbReference type="SAM" id="Phobius"/>
    </source>
</evidence>
<sequence>MTDGFVRYILHKNGKQRTLKNVLVLVLAPWSLLVFALTANLVARMLREGGAHAQYVGIPVVVFGCAIFSIYNVALFFFKWWKLFLKDKAKFGA</sequence>
<dbReference type="AlphaFoldDB" id="A0A9D7PRQ3"/>
<dbReference type="EMBL" id="JADJUC010000031">
    <property type="protein sequence ID" value="MBK8525510.1"/>
    <property type="molecule type" value="Genomic_DNA"/>
</dbReference>
<feature type="transmembrane region" description="Helical" evidence="1">
    <location>
        <begin position="55"/>
        <end position="78"/>
    </location>
</feature>
<keyword evidence="1" id="KW-0472">Membrane</keyword>
<evidence type="ECO:0000313" key="3">
    <source>
        <dbReference type="Proteomes" id="UP000886689"/>
    </source>
</evidence>